<dbReference type="Proteomes" id="UP000193067">
    <property type="component" value="Unassembled WGS sequence"/>
</dbReference>
<dbReference type="EMBL" id="KZ084087">
    <property type="protein sequence ID" value="OSD07861.1"/>
    <property type="molecule type" value="Genomic_DNA"/>
</dbReference>
<evidence type="ECO:0000256" key="1">
    <source>
        <dbReference type="SAM" id="MobiDB-lite"/>
    </source>
</evidence>
<protein>
    <submittedName>
        <fullName evidence="2">Uncharacterized protein</fullName>
    </submittedName>
</protein>
<keyword evidence="3" id="KW-1185">Reference proteome</keyword>
<accession>A0A1Y2J5Y7</accession>
<sequence>MGRSTWNQVRLGLGNASCLVTWSSGLRALACTHHLQFRSQNPGTARPLRQHPGDQGHPLYKPSQGLPPSPSPNHSPHRIEHSIDGELPITVASSCIVDVLHLSPS</sequence>
<organism evidence="2 3">
    <name type="scientific">Trametes coccinea (strain BRFM310)</name>
    <name type="common">Pycnoporus coccineus</name>
    <dbReference type="NCBI Taxonomy" id="1353009"/>
    <lineage>
        <taxon>Eukaryota</taxon>
        <taxon>Fungi</taxon>
        <taxon>Dikarya</taxon>
        <taxon>Basidiomycota</taxon>
        <taxon>Agaricomycotina</taxon>
        <taxon>Agaricomycetes</taxon>
        <taxon>Polyporales</taxon>
        <taxon>Polyporaceae</taxon>
        <taxon>Trametes</taxon>
    </lineage>
</organism>
<proteinExistence type="predicted"/>
<evidence type="ECO:0000313" key="2">
    <source>
        <dbReference type="EMBL" id="OSD07861.1"/>
    </source>
</evidence>
<feature type="region of interest" description="Disordered" evidence="1">
    <location>
        <begin position="39"/>
        <end position="83"/>
    </location>
</feature>
<reference evidence="2 3" key="1">
    <citation type="journal article" date="2015" name="Biotechnol. Biofuels">
        <title>Enhanced degradation of softwood versus hardwood by the white-rot fungus Pycnoporus coccineus.</title>
        <authorList>
            <person name="Couturier M."/>
            <person name="Navarro D."/>
            <person name="Chevret D."/>
            <person name="Henrissat B."/>
            <person name="Piumi F."/>
            <person name="Ruiz-Duenas F.J."/>
            <person name="Martinez A.T."/>
            <person name="Grigoriev I.V."/>
            <person name="Riley R."/>
            <person name="Lipzen A."/>
            <person name="Berrin J.G."/>
            <person name="Master E.R."/>
            <person name="Rosso M.N."/>
        </authorList>
    </citation>
    <scope>NUCLEOTIDE SEQUENCE [LARGE SCALE GENOMIC DNA]</scope>
    <source>
        <strain evidence="2 3">BRFM310</strain>
    </source>
</reference>
<gene>
    <name evidence="2" type="ORF">PYCCODRAFT_359400</name>
</gene>
<dbReference type="AlphaFoldDB" id="A0A1Y2J5Y7"/>
<name>A0A1Y2J5Y7_TRAC3</name>
<evidence type="ECO:0000313" key="3">
    <source>
        <dbReference type="Proteomes" id="UP000193067"/>
    </source>
</evidence>